<feature type="compositionally biased region" description="Polar residues" evidence="2">
    <location>
        <begin position="48"/>
        <end position="60"/>
    </location>
</feature>
<dbReference type="AlphaFoldDB" id="A0A550CZT6"/>
<proteinExistence type="predicted"/>
<dbReference type="EMBL" id="VDMD01000001">
    <property type="protein sequence ID" value="TRM70302.1"/>
    <property type="molecule type" value="Genomic_DNA"/>
</dbReference>
<dbReference type="PANTHER" id="PTHR10763">
    <property type="entry name" value="CELL DIVISION CONTROL PROTEIN 6-RELATED"/>
    <property type="match status" value="1"/>
</dbReference>
<dbReference type="STRING" id="97359.A0A550CZT6"/>
<dbReference type="Pfam" id="PF13191">
    <property type="entry name" value="AAA_16"/>
    <property type="match status" value="1"/>
</dbReference>
<keyword evidence="5" id="KW-1185">Reference proteome</keyword>
<evidence type="ECO:0000313" key="5">
    <source>
        <dbReference type="Proteomes" id="UP000320762"/>
    </source>
</evidence>
<dbReference type="SMART" id="SM00382">
    <property type="entry name" value="AAA"/>
    <property type="match status" value="1"/>
</dbReference>
<protein>
    <submittedName>
        <fullName evidence="4">P-loop containing nucleoside triphosphate hydrolase protein</fullName>
    </submittedName>
</protein>
<dbReference type="GO" id="GO:0033314">
    <property type="term" value="P:mitotic DNA replication checkpoint signaling"/>
    <property type="evidence" value="ECO:0007669"/>
    <property type="project" value="TreeGrafter"/>
</dbReference>
<dbReference type="InterPro" id="IPR041664">
    <property type="entry name" value="AAA_16"/>
</dbReference>
<dbReference type="GO" id="GO:0003688">
    <property type="term" value="F:DNA replication origin binding"/>
    <property type="evidence" value="ECO:0007669"/>
    <property type="project" value="TreeGrafter"/>
</dbReference>
<dbReference type="GO" id="GO:0016787">
    <property type="term" value="F:hydrolase activity"/>
    <property type="evidence" value="ECO:0007669"/>
    <property type="project" value="UniProtKB-KW"/>
</dbReference>
<dbReference type="InterPro" id="IPR027417">
    <property type="entry name" value="P-loop_NTPase"/>
</dbReference>
<dbReference type="Gene3D" id="3.40.50.300">
    <property type="entry name" value="P-loop containing nucleotide triphosphate hydrolases"/>
    <property type="match status" value="1"/>
</dbReference>
<accession>A0A550CZT6</accession>
<dbReference type="Gene3D" id="1.10.8.60">
    <property type="match status" value="1"/>
</dbReference>
<dbReference type="OrthoDB" id="1926878at2759"/>
<evidence type="ECO:0000259" key="3">
    <source>
        <dbReference type="SMART" id="SM00382"/>
    </source>
</evidence>
<dbReference type="InterPro" id="IPR050311">
    <property type="entry name" value="ORC1/CDC6"/>
</dbReference>
<organism evidence="4 5">
    <name type="scientific">Schizophyllum amplum</name>
    <dbReference type="NCBI Taxonomy" id="97359"/>
    <lineage>
        <taxon>Eukaryota</taxon>
        <taxon>Fungi</taxon>
        <taxon>Dikarya</taxon>
        <taxon>Basidiomycota</taxon>
        <taxon>Agaricomycotina</taxon>
        <taxon>Agaricomycetes</taxon>
        <taxon>Agaricomycetidae</taxon>
        <taxon>Agaricales</taxon>
        <taxon>Schizophyllaceae</taxon>
        <taxon>Schizophyllum</taxon>
    </lineage>
</organism>
<comment type="caution">
    <text evidence="4">The sequence shown here is derived from an EMBL/GenBank/DDBJ whole genome shotgun (WGS) entry which is preliminary data.</text>
</comment>
<sequence>MSFATPRRSLSSVLGKRSHQRSASSSSLATCDQLATPDNTPDPKRPRTSLTLLDGTNNKENIPPYRVEAINAVDTPSIPRSRRGSTASTHTPARPTAGKTFSDASSTEIPVTPATAQASLATPPTTPQTVLPLHALIRSLLRATVNSDSMRVVGRDGERATIVTFIQAMLAGESSGQSLYVSGSPGTGKTALVTDVLSQYQSREDVQVLNLNCMAFNDVEALWDKLIEVFGNVQSRKASAKGKQSRGREALVKLLSKTASKCILVLDELDHIASEAQSLAAVFSLPQAVDNLCILGIANTHTLTSDSTTTPDNVQTVHFQPYTSAQLLSILQTRLSTLHDSDDTKTAVSKFLPTPTLTILSKKVATMTGDVRCLLEVMRGAIDLAVSSSKGFTTGSVTPGHVIAALKTYSSSSAVASSSSASANTEVVRKIVELGIQARLVLLCIVLAAKRLEAALPLGSPIASPTKKSTAKRSPPSPVKPSFSQSAAGKMDTGKLYAYYNSILSRSETGLFQPVSRSEFGDLMGMLDTMGLVSLSTSIVSSTMGKARKGFSRSASFTGGMRAKAGAANGEVSLGSGVWVDEVVRGLGIDDQVMVDAKAEEVRAIWQRELARNAREVRAAQAASEGGADAFDEAMED</sequence>
<dbReference type="CDD" id="cd00009">
    <property type="entry name" value="AAA"/>
    <property type="match status" value="1"/>
</dbReference>
<feature type="region of interest" description="Disordered" evidence="2">
    <location>
        <begin position="463"/>
        <end position="487"/>
    </location>
</feature>
<dbReference type="GO" id="GO:0005634">
    <property type="term" value="C:nucleus"/>
    <property type="evidence" value="ECO:0007669"/>
    <property type="project" value="TreeGrafter"/>
</dbReference>
<dbReference type="PANTHER" id="PTHR10763:SF26">
    <property type="entry name" value="CELL DIVISION CONTROL PROTEIN 6 HOMOLOG"/>
    <property type="match status" value="1"/>
</dbReference>
<dbReference type="GO" id="GO:0006270">
    <property type="term" value="P:DNA replication initiation"/>
    <property type="evidence" value="ECO:0007669"/>
    <property type="project" value="TreeGrafter"/>
</dbReference>
<name>A0A550CZT6_9AGAR</name>
<gene>
    <name evidence="4" type="ORF">BD626DRAFT_393609</name>
</gene>
<keyword evidence="4" id="KW-0378">Hydrolase</keyword>
<dbReference type="Proteomes" id="UP000320762">
    <property type="component" value="Unassembled WGS sequence"/>
</dbReference>
<reference evidence="4 5" key="1">
    <citation type="journal article" date="2019" name="New Phytol.">
        <title>Comparative genomics reveals unique wood-decay strategies and fruiting body development in the Schizophyllaceae.</title>
        <authorList>
            <person name="Almasi E."/>
            <person name="Sahu N."/>
            <person name="Krizsan K."/>
            <person name="Balint B."/>
            <person name="Kovacs G.M."/>
            <person name="Kiss B."/>
            <person name="Cseklye J."/>
            <person name="Drula E."/>
            <person name="Henrissat B."/>
            <person name="Nagy I."/>
            <person name="Chovatia M."/>
            <person name="Adam C."/>
            <person name="LaButti K."/>
            <person name="Lipzen A."/>
            <person name="Riley R."/>
            <person name="Grigoriev I.V."/>
            <person name="Nagy L.G."/>
        </authorList>
    </citation>
    <scope>NUCLEOTIDE SEQUENCE [LARGE SCALE GENOMIC DNA]</scope>
    <source>
        <strain evidence="4 5">NL-1724</strain>
    </source>
</reference>
<keyword evidence="1" id="KW-0235">DNA replication</keyword>
<evidence type="ECO:0000256" key="2">
    <source>
        <dbReference type="SAM" id="MobiDB-lite"/>
    </source>
</evidence>
<feature type="domain" description="AAA+ ATPase" evidence="3">
    <location>
        <begin position="175"/>
        <end position="325"/>
    </location>
</feature>
<feature type="region of interest" description="Disordered" evidence="2">
    <location>
        <begin position="1"/>
        <end position="108"/>
    </location>
</feature>
<evidence type="ECO:0000256" key="1">
    <source>
        <dbReference type="ARBA" id="ARBA00022705"/>
    </source>
</evidence>
<evidence type="ECO:0000313" key="4">
    <source>
        <dbReference type="EMBL" id="TRM70302.1"/>
    </source>
</evidence>
<dbReference type="InterPro" id="IPR003593">
    <property type="entry name" value="AAA+_ATPase"/>
</dbReference>
<dbReference type="SUPFAM" id="SSF52540">
    <property type="entry name" value="P-loop containing nucleoside triphosphate hydrolases"/>
    <property type="match status" value="1"/>
</dbReference>